<dbReference type="Proteomes" id="UP000326903">
    <property type="component" value="Unassembled WGS sequence"/>
</dbReference>
<dbReference type="RefSeq" id="WP_150413706.1">
    <property type="nucleotide sequence ID" value="NZ_VYQF01000001.1"/>
</dbReference>
<evidence type="ECO:0000313" key="21">
    <source>
        <dbReference type="Proteomes" id="UP000326903"/>
    </source>
</evidence>
<dbReference type="Pfam" id="PF17759">
    <property type="entry name" value="tRNA_synthFbeta"/>
    <property type="match status" value="1"/>
</dbReference>
<evidence type="ECO:0000256" key="6">
    <source>
        <dbReference type="ARBA" id="ARBA00022598"/>
    </source>
</evidence>
<keyword evidence="10 15" id="KW-0460">Magnesium</keyword>
<feature type="binding site" evidence="15">
    <location>
        <position position="486"/>
    </location>
    <ligand>
        <name>Mg(2+)</name>
        <dbReference type="ChEBI" id="CHEBI:18420"/>
        <note>shared with alpha subunit</note>
    </ligand>
</feature>
<dbReference type="InterPro" id="IPR009061">
    <property type="entry name" value="DNA-bd_dom_put_sf"/>
</dbReference>
<protein>
    <recommendedName>
        <fullName evidence="15">Phenylalanine--tRNA ligase beta subunit</fullName>
        <ecNumber evidence="15">6.1.1.20</ecNumber>
    </recommendedName>
    <alternativeName>
        <fullName evidence="15">Phenylalanyl-tRNA synthetase beta subunit</fullName>
        <shortName evidence="15">PheRS</shortName>
    </alternativeName>
</protein>
<keyword evidence="9 15" id="KW-0067">ATP-binding</keyword>
<dbReference type="PROSITE" id="PS51483">
    <property type="entry name" value="B5"/>
    <property type="match status" value="1"/>
</dbReference>
<dbReference type="Gene3D" id="3.30.56.10">
    <property type="match status" value="2"/>
</dbReference>
<gene>
    <name evidence="15" type="primary">pheT</name>
    <name evidence="20" type="ORF">FW778_06065</name>
</gene>
<dbReference type="GO" id="GO:0000287">
    <property type="term" value="F:magnesium ion binding"/>
    <property type="evidence" value="ECO:0007669"/>
    <property type="project" value="UniProtKB-UniRule"/>
</dbReference>
<dbReference type="SMART" id="SM00896">
    <property type="entry name" value="FDX-ACB"/>
    <property type="match status" value="1"/>
</dbReference>
<feature type="binding site" evidence="15">
    <location>
        <position position="485"/>
    </location>
    <ligand>
        <name>Mg(2+)</name>
        <dbReference type="ChEBI" id="CHEBI:18420"/>
        <note>shared with alpha subunit</note>
    </ligand>
</feature>
<evidence type="ECO:0000256" key="3">
    <source>
        <dbReference type="ARBA" id="ARBA00011209"/>
    </source>
</evidence>
<dbReference type="NCBIfam" id="NF045760">
    <property type="entry name" value="YtpR"/>
    <property type="match status" value="1"/>
</dbReference>
<evidence type="ECO:0000313" key="20">
    <source>
        <dbReference type="EMBL" id="KAA9041586.1"/>
    </source>
</evidence>
<dbReference type="PROSITE" id="PS50886">
    <property type="entry name" value="TRBD"/>
    <property type="match status" value="1"/>
</dbReference>
<evidence type="ECO:0000256" key="4">
    <source>
        <dbReference type="ARBA" id="ARBA00022490"/>
    </source>
</evidence>
<dbReference type="AlphaFoldDB" id="A0A5J5IKN6"/>
<dbReference type="SUPFAM" id="SSF54991">
    <property type="entry name" value="Anticodon-binding domain of PheRS"/>
    <property type="match status" value="1"/>
</dbReference>
<dbReference type="Pfam" id="PF03147">
    <property type="entry name" value="FDX-ACB"/>
    <property type="match status" value="1"/>
</dbReference>
<dbReference type="InterPro" id="IPR033714">
    <property type="entry name" value="tRNA_bind_bactPheRS"/>
</dbReference>
<dbReference type="SMART" id="SM00874">
    <property type="entry name" value="B5"/>
    <property type="match status" value="1"/>
</dbReference>
<evidence type="ECO:0000259" key="17">
    <source>
        <dbReference type="PROSITE" id="PS50886"/>
    </source>
</evidence>
<dbReference type="PANTHER" id="PTHR10947:SF0">
    <property type="entry name" value="PHENYLALANINE--TRNA LIGASE BETA SUBUNIT"/>
    <property type="match status" value="1"/>
</dbReference>
<evidence type="ECO:0000256" key="5">
    <source>
        <dbReference type="ARBA" id="ARBA00022555"/>
    </source>
</evidence>
<feature type="binding site" evidence="15">
    <location>
        <position position="482"/>
    </location>
    <ligand>
        <name>Mg(2+)</name>
        <dbReference type="ChEBI" id="CHEBI:18420"/>
        <note>shared with alpha subunit</note>
    </ligand>
</feature>
<evidence type="ECO:0000256" key="2">
    <source>
        <dbReference type="ARBA" id="ARBA00008653"/>
    </source>
</evidence>
<keyword evidence="12 15" id="KW-0648">Protein biosynthesis</keyword>
<accession>A0A5J5IKN6</accession>
<reference evidence="20 21" key="1">
    <citation type="submission" date="2019-09" db="EMBL/GenBank/DDBJ databases">
        <title>Draft genome sequence of Ginsengibacter sp. BR5-29.</title>
        <authorList>
            <person name="Im W.-T."/>
        </authorList>
    </citation>
    <scope>NUCLEOTIDE SEQUENCE [LARGE SCALE GENOMIC DNA]</scope>
    <source>
        <strain evidence="20 21">BR5-29</strain>
    </source>
</reference>
<dbReference type="PANTHER" id="PTHR10947">
    <property type="entry name" value="PHENYLALANYL-TRNA SYNTHETASE BETA CHAIN AND LEUCINE-RICH REPEAT-CONTAINING PROTEIN 47"/>
    <property type="match status" value="1"/>
</dbReference>
<feature type="domain" description="FDX-ACB" evidence="18">
    <location>
        <begin position="721"/>
        <end position="814"/>
    </location>
</feature>
<dbReference type="InterPro" id="IPR045864">
    <property type="entry name" value="aa-tRNA-synth_II/BPL/LPL"/>
</dbReference>
<evidence type="ECO:0000256" key="13">
    <source>
        <dbReference type="ARBA" id="ARBA00023146"/>
    </source>
</evidence>
<dbReference type="NCBIfam" id="TIGR00472">
    <property type="entry name" value="pheT_bact"/>
    <property type="match status" value="1"/>
</dbReference>
<dbReference type="Gene3D" id="3.30.930.10">
    <property type="entry name" value="Bira Bifunctional Protein, Domain 2"/>
    <property type="match status" value="1"/>
</dbReference>
<name>A0A5J5IKN6_9BACT</name>
<dbReference type="SUPFAM" id="SSF50249">
    <property type="entry name" value="Nucleic acid-binding proteins"/>
    <property type="match status" value="1"/>
</dbReference>
<dbReference type="GO" id="GO:0009328">
    <property type="term" value="C:phenylalanine-tRNA ligase complex"/>
    <property type="evidence" value="ECO:0007669"/>
    <property type="project" value="TreeGrafter"/>
</dbReference>
<keyword evidence="5 16" id="KW-0820">tRNA-binding</keyword>
<dbReference type="GO" id="GO:0005524">
    <property type="term" value="F:ATP binding"/>
    <property type="evidence" value="ECO:0007669"/>
    <property type="project" value="UniProtKB-UniRule"/>
</dbReference>
<keyword evidence="13 15" id="KW-0030">Aminoacyl-tRNA synthetase</keyword>
<dbReference type="SMART" id="SM00873">
    <property type="entry name" value="B3_4"/>
    <property type="match status" value="1"/>
</dbReference>
<dbReference type="FunFam" id="2.40.50.140:FF:000045">
    <property type="entry name" value="Phenylalanine--tRNA ligase beta subunit"/>
    <property type="match status" value="1"/>
</dbReference>
<evidence type="ECO:0000259" key="19">
    <source>
        <dbReference type="PROSITE" id="PS51483"/>
    </source>
</evidence>
<dbReference type="InterPro" id="IPR005146">
    <property type="entry name" value="B3/B4_tRNA-bd"/>
</dbReference>
<dbReference type="InterPro" id="IPR005121">
    <property type="entry name" value="Fdx_antiC-bd"/>
</dbReference>
<evidence type="ECO:0000256" key="1">
    <source>
        <dbReference type="ARBA" id="ARBA00004496"/>
    </source>
</evidence>
<evidence type="ECO:0000256" key="12">
    <source>
        <dbReference type="ARBA" id="ARBA00022917"/>
    </source>
</evidence>
<keyword evidence="8 15" id="KW-0547">Nucleotide-binding</keyword>
<organism evidence="20 21">
    <name type="scientific">Ginsengibacter hankyongi</name>
    <dbReference type="NCBI Taxonomy" id="2607284"/>
    <lineage>
        <taxon>Bacteria</taxon>
        <taxon>Pseudomonadati</taxon>
        <taxon>Bacteroidota</taxon>
        <taxon>Chitinophagia</taxon>
        <taxon>Chitinophagales</taxon>
        <taxon>Chitinophagaceae</taxon>
        <taxon>Ginsengibacter</taxon>
    </lineage>
</organism>
<keyword evidence="11 16" id="KW-0694">RNA-binding</keyword>
<evidence type="ECO:0000256" key="11">
    <source>
        <dbReference type="ARBA" id="ARBA00022884"/>
    </source>
</evidence>
<comment type="catalytic activity">
    <reaction evidence="14 15">
        <text>tRNA(Phe) + L-phenylalanine + ATP = L-phenylalanyl-tRNA(Phe) + AMP + diphosphate + H(+)</text>
        <dbReference type="Rhea" id="RHEA:19413"/>
        <dbReference type="Rhea" id="RHEA-COMP:9668"/>
        <dbReference type="Rhea" id="RHEA-COMP:9699"/>
        <dbReference type="ChEBI" id="CHEBI:15378"/>
        <dbReference type="ChEBI" id="CHEBI:30616"/>
        <dbReference type="ChEBI" id="CHEBI:33019"/>
        <dbReference type="ChEBI" id="CHEBI:58095"/>
        <dbReference type="ChEBI" id="CHEBI:78442"/>
        <dbReference type="ChEBI" id="CHEBI:78531"/>
        <dbReference type="ChEBI" id="CHEBI:456215"/>
        <dbReference type="EC" id="6.1.1.20"/>
    </reaction>
</comment>
<keyword evidence="21" id="KW-1185">Reference proteome</keyword>
<dbReference type="InterPro" id="IPR002547">
    <property type="entry name" value="tRNA-bd_dom"/>
</dbReference>
<feature type="domain" description="B5" evidence="19">
    <location>
        <begin position="422"/>
        <end position="498"/>
    </location>
</feature>
<dbReference type="InterPro" id="IPR005147">
    <property type="entry name" value="tRNA_synthase_B5-dom"/>
</dbReference>
<dbReference type="Pfam" id="PF01588">
    <property type="entry name" value="tRNA_bind"/>
    <property type="match status" value="1"/>
</dbReference>
<comment type="subunit">
    <text evidence="3 15">Tetramer of two alpha and two beta subunits.</text>
</comment>
<dbReference type="InterPro" id="IPR041616">
    <property type="entry name" value="PheRS_beta_core"/>
</dbReference>
<dbReference type="FunFam" id="3.30.70.380:FF:000001">
    <property type="entry name" value="Phenylalanine--tRNA ligase beta subunit"/>
    <property type="match status" value="1"/>
</dbReference>
<dbReference type="InterPro" id="IPR020825">
    <property type="entry name" value="Phe-tRNA_synthase-like_B3/B4"/>
</dbReference>
<dbReference type="SUPFAM" id="SSF56037">
    <property type="entry name" value="PheT/TilS domain"/>
    <property type="match status" value="1"/>
</dbReference>
<comment type="caution">
    <text evidence="20">The sequence shown here is derived from an EMBL/GenBank/DDBJ whole genome shotgun (WGS) entry which is preliminary data.</text>
</comment>
<dbReference type="Pfam" id="PF03484">
    <property type="entry name" value="B5"/>
    <property type="match status" value="1"/>
</dbReference>
<dbReference type="GO" id="GO:0000049">
    <property type="term" value="F:tRNA binding"/>
    <property type="evidence" value="ECO:0007669"/>
    <property type="project" value="UniProtKB-UniRule"/>
</dbReference>
<evidence type="ECO:0000256" key="14">
    <source>
        <dbReference type="ARBA" id="ARBA00049255"/>
    </source>
</evidence>
<dbReference type="CDD" id="cd02796">
    <property type="entry name" value="tRNA_bind_bactPheRS"/>
    <property type="match status" value="1"/>
</dbReference>
<comment type="similarity">
    <text evidence="2 15">Belongs to the phenylalanyl-tRNA synthetase beta subunit family. Type 1 subfamily.</text>
</comment>
<dbReference type="GO" id="GO:0006432">
    <property type="term" value="P:phenylalanyl-tRNA aminoacylation"/>
    <property type="evidence" value="ECO:0007669"/>
    <property type="project" value="UniProtKB-UniRule"/>
</dbReference>
<dbReference type="InterPro" id="IPR004532">
    <property type="entry name" value="Phe-tRNA-ligase_IIc_bsu_bact"/>
</dbReference>
<evidence type="ECO:0000256" key="8">
    <source>
        <dbReference type="ARBA" id="ARBA00022741"/>
    </source>
</evidence>
<dbReference type="FunFam" id="3.50.40.10:FF:000001">
    <property type="entry name" value="Phenylalanine--tRNA ligase beta subunit"/>
    <property type="match status" value="1"/>
</dbReference>
<dbReference type="PROSITE" id="PS51447">
    <property type="entry name" value="FDX_ACB"/>
    <property type="match status" value="1"/>
</dbReference>
<sequence>MKISYSWLRDYLPEEITSKLIKSPQKVSEILTSVGLEVENLEYYEEIKSSLAGLVVGEILTCEKHPDADKLKITTVNNGKGETLQIVCGANNVAAGQKVIIAPSGTTLYPINGEPLIIKKTKIRGIESNGMICAEDEIGIGESHRGIIVLPDDVEPGTEASDFFKPYNDWIFEIGLTPNRMDAMSHLGVAKDVCAYLSHHNRADIKINSPFNTNFKNDNTSQKINVIIENKEGCSRYAGVSISGIRINTSPAWLQNRLKSIGVRPINNIVDITNFILHETGQPLHAFDADEIKGNSIIVKTLPEGTKFITLDEKTRSVNREDIMICNGEGEPMCFGGVFGGLESGVTNNTVNIFLESAWFNPAYIRKTSFRHNLRTEAATRFEKGVDISNTVNVLKRAAQLIKDICGGKISSEIIDIYPVPKKQNEISLQNHYLKKISGKNYHQDTVKNILKSLNFSILKEGIDEIRIAAPFSNPDITLPADVIEEIMRIDGLDNIEIPATIKMAPAIETGADEASLKEKIAGWLTGNGFSEIFTNSITNSKYFDEQVLSKTVIIINSLSEELNVMRPSMMPTGLESIAYNINRKNADLLFFEFGKIYAKTEQEKYVETESLAIYFTGNKKENDWKNKGEKTGIYFAKGVCEIIFKLAGVTEYKFSNSHDDFLNDCIMAAIKTNSIAKMGSIKNSVLEKFSIKQPVFYLYLNWQQLLSTIKVNQISFEEIPKFPQVQRDLSIIVDKSASYQALEESIKTLKISKLKEFKLFDVFESEKLGANKKSMAISFTFSDKEKTLTDNETDAMMNKIINSIEKNMEAEIRRNS</sequence>
<dbReference type="CDD" id="cd00769">
    <property type="entry name" value="PheRS_beta_core"/>
    <property type="match status" value="1"/>
</dbReference>
<dbReference type="InterPro" id="IPR036690">
    <property type="entry name" value="Fdx_antiC-bd_sf"/>
</dbReference>
<dbReference type="Pfam" id="PF03483">
    <property type="entry name" value="B3_4"/>
    <property type="match status" value="1"/>
</dbReference>
<evidence type="ECO:0000256" key="16">
    <source>
        <dbReference type="PROSITE-ProRule" id="PRU00209"/>
    </source>
</evidence>
<keyword evidence="6 15" id="KW-0436">Ligase</keyword>
<proteinExistence type="inferred from homology"/>
<comment type="subcellular location">
    <subcellularLocation>
        <location evidence="1 15">Cytoplasm</location>
    </subcellularLocation>
</comment>
<evidence type="ECO:0000256" key="9">
    <source>
        <dbReference type="ARBA" id="ARBA00022840"/>
    </source>
</evidence>
<dbReference type="EMBL" id="VYQF01000001">
    <property type="protein sequence ID" value="KAA9041586.1"/>
    <property type="molecule type" value="Genomic_DNA"/>
</dbReference>
<evidence type="ECO:0000259" key="18">
    <source>
        <dbReference type="PROSITE" id="PS51447"/>
    </source>
</evidence>
<feature type="domain" description="TRNA-binding" evidence="17">
    <location>
        <begin position="48"/>
        <end position="161"/>
    </location>
</feature>
<evidence type="ECO:0000256" key="7">
    <source>
        <dbReference type="ARBA" id="ARBA00022723"/>
    </source>
</evidence>
<keyword evidence="7 15" id="KW-0479">Metal-binding</keyword>
<dbReference type="SUPFAM" id="SSF46955">
    <property type="entry name" value="Putative DNA-binding domain"/>
    <property type="match status" value="1"/>
</dbReference>
<comment type="cofactor">
    <cofactor evidence="15">
        <name>Mg(2+)</name>
        <dbReference type="ChEBI" id="CHEBI:18420"/>
    </cofactor>
    <text evidence="15">Binds 2 magnesium ions per tetramer.</text>
</comment>
<dbReference type="GO" id="GO:0004826">
    <property type="term" value="F:phenylalanine-tRNA ligase activity"/>
    <property type="evidence" value="ECO:0007669"/>
    <property type="project" value="UniProtKB-UniRule"/>
</dbReference>
<keyword evidence="4 15" id="KW-0963">Cytoplasm</keyword>
<dbReference type="EC" id="6.1.1.20" evidence="15"/>
<feature type="binding site" evidence="15">
    <location>
        <position position="476"/>
    </location>
    <ligand>
        <name>Mg(2+)</name>
        <dbReference type="ChEBI" id="CHEBI:18420"/>
        <note>shared with alpha subunit</note>
    </ligand>
</feature>
<evidence type="ECO:0000256" key="15">
    <source>
        <dbReference type="HAMAP-Rule" id="MF_00283"/>
    </source>
</evidence>
<dbReference type="Gene3D" id="3.50.40.10">
    <property type="entry name" value="Phenylalanyl-trna Synthetase, Chain B, domain 3"/>
    <property type="match status" value="1"/>
</dbReference>
<dbReference type="Gene3D" id="2.40.50.140">
    <property type="entry name" value="Nucleic acid-binding proteins"/>
    <property type="match status" value="1"/>
</dbReference>
<evidence type="ECO:0000256" key="10">
    <source>
        <dbReference type="ARBA" id="ARBA00022842"/>
    </source>
</evidence>
<dbReference type="SUPFAM" id="SSF55681">
    <property type="entry name" value="Class II aaRS and biotin synthetases"/>
    <property type="match status" value="1"/>
</dbReference>
<dbReference type="InterPro" id="IPR045060">
    <property type="entry name" value="Phe-tRNA-ligase_IIc_bsu"/>
</dbReference>
<dbReference type="Gene3D" id="3.30.70.380">
    <property type="entry name" value="Ferrodoxin-fold anticodon-binding domain"/>
    <property type="match status" value="1"/>
</dbReference>
<dbReference type="InterPro" id="IPR012340">
    <property type="entry name" value="NA-bd_OB-fold"/>
</dbReference>
<dbReference type="HAMAP" id="MF_00283">
    <property type="entry name" value="Phe_tRNA_synth_beta1"/>
    <property type="match status" value="1"/>
</dbReference>